<evidence type="ECO:0000313" key="2">
    <source>
        <dbReference type="EMBL" id="JAE22135.1"/>
    </source>
</evidence>
<dbReference type="AlphaFoldDB" id="A0A0A9GAQ0"/>
<evidence type="ECO:0000256" key="1">
    <source>
        <dbReference type="SAM" id="MobiDB-lite"/>
    </source>
</evidence>
<feature type="region of interest" description="Disordered" evidence="1">
    <location>
        <begin position="1"/>
        <end position="148"/>
    </location>
</feature>
<sequence>MASGDGEAPHAGRQPDLHPGPRPRTPMLQLRPRGTRRASGAAAARGGGELRGGAVPARRRGGRPDPALARGGTRPPDRQPPQHAIDPLPPPRPASRHPASPRRAADSRPGSWARPARIKKPGAVSPRRAGGMLRPVSWSGKNARGGERIAREKWECEGEEGLI</sequence>
<accession>A0A0A9GAQ0</accession>
<feature type="compositionally biased region" description="Basic and acidic residues" evidence="1">
    <location>
        <begin position="7"/>
        <end position="16"/>
    </location>
</feature>
<feature type="compositionally biased region" description="Low complexity" evidence="1">
    <location>
        <begin position="96"/>
        <end position="111"/>
    </location>
</feature>
<reference evidence="2" key="2">
    <citation type="journal article" date="2015" name="Data Brief">
        <title>Shoot transcriptome of the giant reed, Arundo donax.</title>
        <authorList>
            <person name="Barrero R.A."/>
            <person name="Guerrero F.D."/>
            <person name="Moolhuijzen P."/>
            <person name="Goolsby J.A."/>
            <person name="Tidwell J."/>
            <person name="Bellgard S.E."/>
            <person name="Bellgard M.I."/>
        </authorList>
    </citation>
    <scope>NUCLEOTIDE SEQUENCE</scope>
    <source>
        <tissue evidence="2">Shoot tissue taken approximately 20 cm above the soil surface</tissue>
    </source>
</reference>
<protein>
    <submittedName>
        <fullName evidence="2">Pco078108b</fullName>
    </submittedName>
</protein>
<reference evidence="2" key="1">
    <citation type="submission" date="2014-09" db="EMBL/GenBank/DDBJ databases">
        <authorList>
            <person name="Magalhaes I.L.F."/>
            <person name="Oliveira U."/>
            <person name="Santos F.R."/>
            <person name="Vidigal T.H.D.A."/>
            <person name="Brescovit A.D."/>
            <person name="Santos A.J."/>
        </authorList>
    </citation>
    <scope>NUCLEOTIDE SEQUENCE</scope>
    <source>
        <tissue evidence="2">Shoot tissue taken approximately 20 cm above the soil surface</tissue>
    </source>
</reference>
<proteinExistence type="predicted"/>
<dbReference type="EMBL" id="GBRH01175761">
    <property type="protein sequence ID" value="JAE22135.1"/>
    <property type="molecule type" value="Transcribed_RNA"/>
</dbReference>
<organism evidence="2">
    <name type="scientific">Arundo donax</name>
    <name type="common">Giant reed</name>
    <name type="synonym">Donax arundinaceus</name>
    <dbReference type="NCBI Taxonomy" id="35708"/>
    <lineage>
        <taxon>Eukaryota</taxon>
        <taxon>Viridiplantae</taxon>
        <taxon>Streptophyta</taxon>
        <taxon>Embryophyta</taxon>
        <taxon>Tracheophyta</taxon>
        <taxon>Spermatophyta</taxon>
        <taxon>Magnoliopsida</taxon>
        <taxon>Liliopsida</taxon>
        <taxon>Poales</taxon>
        <taxon>Poaceae</taxon>
        <taxon>PACMAD clade</taxon>
        <taxon>Arundinoideae</taxon>
        <taxon>Arundineae</taxon>
        <taxon>Arundo</taxon>
    </lineage>
</organism>
<name>A0A0A9GAQ0_ARUDO</name>